<keyword evidence="3" id="KW-1185">Reference proteome</keyword>
<organism evidence="2 3">
    <name type="scientific">Cotesia glomerata</name>
    <name type="common">Lepidopteran parasitic wasp</name>
    <name type="synonym">Apanteles glomeratus</name>
    <dbReference type="NCBI Taxonomy" id="32391"/>
    <lineage>
        <taxon>Eukaryota</taxon>
        <taxon>Metazoa</taxon>
        <taxon>Ecdysozoa</taxon>
        <taxon>Arthropoda</taxon>
        <taxon>Hexapoda</taxon>
        <taxon>Insecta</taxon>
        <taxon>Pterygota</taxon>
        <taxon>Neoptera</taxon>
        <taxon>Endopterygota</taxon>
        <taxon>Hymenoptera</taxon>
        <taxon>Apocrita</taxon>
        <taxon>Ichneumonoidea</taxon>
        <taxon>Braconidae</taxon>
        <taxon>Microgastrinae</taxon>
        <taxon>Cotesia</taxon>
    </lineage>
</organism>
<dbReference type="AlphaFoldDB" id="A0AAV7HD44"/>
<dbReference type="SUPFAM" id="SSF47113">
    <property type="entry name" value="Histone-fold"/>
    <property type="match status" value="1"/>
</dbReference>
<comment type="caution">
    <text evidence="2">The sequence shown here is derived from an EMBL/GenBank/DDBJ whole genome shotgun (WGS) entry which is preliminary data.</text>
</comment>
<proteinExistence type="predicted"/>
<dbReference type="Gene3D" id="1.10.20.10">
    <property type="entry name" value="Histone, subunit A"/>
    <property type="match status" value="1"/>
</dbReference>
<name>A0AAV7HD44_COTGL</name>
<accession>A0AAV7HD44</accession>
<evidence type="ECO:0000256" key="1">
    <source>
        <dbReference type="SAM" id="MobiDB-lite"/>
    </source>
</evidence>
<sequence>MNEPIKNKSKRGSGRKARGRTFTAIRQEINSALRNFIVNVLHNAMINTTTEQRNTVTAEDIAIALTQQGHTFYGFDN</sequence>
<feature type="region of interest" description="Disordered" evidence="1">
    <location>
        <begin position="1"/>
        <end position="20"/>
    </location>
</feature>
<dbReference type="Proteomes" id="UP000826195">
    <property type="component" value="Unassembled WGS sequence"/>
</dbReference>
<evidence type="ECO:0008006" key="4">
    <source>
        <dbReference type="Google" id="ProtNLM"/>
    </source>
</evidence>
<reference evidence="2 3" key="1">
    <citation type="journal article" date="2021" name="J. Hered.">
        <title>A chromosome-level genome assembly of the parasitoid wasp, Cotesia glomerata (Hymenoptera: Braconidae).</title>
        <authorList>
            <person name="Pinto B.J."/>
            <person name="Weis J.J."/>
            <person name="Gamble T."/>
            <person name="Ode P.J."/>
            <person name="Paul R."/>
            <person name="Zaspel J.M."/>
        </authorList>
    </citation>
    <scope>NUCLEOTIDE SEQUENCE [LARGE SCALE GENOMIC DNA]</scope>
    <source>
        <strain evidence="2">CgM1</strain>
    </source>
</reference>
<dbReference type="EMBL" id="JAHXZJ010002982">
    <property type="protein sequence ID" value="KAH0534643.1"/>
    <property type="molecule type" value="Genomic_DNA"/>
</dbReference>
<evidence type="ECO:0000313" key="3">
    <source>
        <dbReference type="Proteomes" id="UP000826195"/>
    </source>
</evidence>
<evidence type="ECO:0000313" key="2">
    <source>
        <dbReference type="EMBL" id="KAH0534643.1"/>
    </source>
</evidence>
<dbReference type="InterPro" id="IPR009072">
    <property type="entry name" value="Histone-fold"/>
</dbReference>
<protein>
    <recommendedName>
        <fullName evidence="4">Histone H4</fullName>
    </recommendedName>
</protein>
<feature type="compositionally biased region" description="Basic residues" evidence="1">
    <location>
        <begin position="7"/>
        <end position="19"/>
    </location>
</feature>
<dbReference type="GO" id="GO:0046982">
    <property type="term" value="F:protein heterodimerization activity"/>
    <property type="evidence" value="ECO:0007669"/>
    <property type="project" value="InterPro"/>
</dbReference>
<gene>
    <name evidence="2" type="ORF">KQX54_006131</name>
</gene>